<proteinExistence type="inferred from homology"/>
<organism evidence="15 16">
    <name type="scientific">Aphis craccivora</name>
    <name type="common">Cowpea aphid</name>
    <dbReference type="NCBI Taxonomy" id="307492"/>
    <lineage>
        <taxon>Eukaryota</taxon>
        <taxon>Metazoa</taxon>
        <taxon>Ecdysozoa</taxon>
        <taxon>Arthropoda</taxon>
        <taxon>Hexapoda</taxon>
        <taxon>Insecta</taxon>
        <taxon>Pterygota</taxon>
        <taxon>Neoptera</taxon>
        <taxon>Paraneoptera</taxon>
        <taxon>Hemiptera</taxon>
        <taxon>Sternorrhyncha</taxon>
        <taxon>Aphidomorpha</taxon>
        <taxon>Aphidoidea</taxon>
        <taxon>Aphididae</taxon>
        <taxon>Aphidini</taxon>
        <taxon>Aphis</taxon>
        <taxon>Aphis</taxon>
    </lineage>
</organism>
<dbReference type="PROSITE" id="PS00933">
    <property type="entry name" value="FGGY_KINASES_1"/>
    <property type="match status" value="1"/>
</dbReference>
<dbReference type="GO" id="GO:0019563">
    <property type="term" value="P:glycerol catabolic process"/>
    <property type="evidence" value="ECO:0007669"/>
    <property type="project" value="UniProtKB-UniPathway"/>
</dbReference>
<dbReference type="InterPro" id="IPR043129">
    <property type="entry name" value="ATPase_NBD"/>
</dbReference>
<dbReference type="SUPFAM" id="SSF53067">
    <property type="entry name" value="Actin-like ATPase domain"/>
    <property type="match status" value="2"/>
</dbReference>
<dbReference type="PIRSF" id="PIRSF000538">
    <property type="entry name" value="GlpK"/>
    <property type="match status" value="1"/>
</dbReference>
<comment type="pathway">
    <text evidence="1">Polyol metabolism; glycerol degradation via glycerol kinase pathway; sn-glycerol 3-phosphate from glycerol: step 1/1.</text>
</comment>
<evidence type="ECO:0000259" key="14">
    <source>
        <dbReference type="Pfam" id="PF02782"/>
    </source>
</evidence>
<evidence type="ECO:0000256" key="7">
    <source>
        <dbReference type="ARBA" id="ARBA00022798"/>
    </source>
</evidence>
<dbReference type="NCBIfam" id="NF000756">
    <property type="entry name" value="PRK00047.1"/>
    <property type="match status" value="1"/>
</dbReference>
<dbReference type="InterPro" id="IPR042018">
    <property type="entry name" value="GK1-3_metazoan-type"/>
</dbReference>
<feature type="domain" description="Carbohydrate kinase FGGY C-terminal" evidence="14">
    <location>
        <begin position="310"/>
        <end position="516"/>
    </location>
</feature>
<dbReference type="PANTHER" id="PTHR10196:SF69">
    <property type="entry name" value="GLYCEROL KINASE"/>
    <property type="match status" value="1"/>
</dbReference>
<dbReference type="InterPro" id="IPR018483">
    <property type="entry name" value="Carb_kinase_FGGY_CS"/>
</dbReference>
<dbReference type="InterPro" id="IPR000577">
    <property type="entry name" value="Carb_kinase_FGGY"/>
</dbReference>
<evidence type="ECO:0000313" key="15">
    <source>
        <dbReference type="EMBL" id="KAF0772382.1"/>
    </source>
</evidence>
<evidence type="ECO:0000256" key="1">
    <source>
        <dbReference type="ARBA" id="ARBA00005190"/>
    </source>
</evidence>
<dbReference type="Gene3D" id="3.30.420.40">
    <property type="match status" value="2"/>
</dbReference>
<dbReference type="GO" id="GO:0004370">
    <property type="term" value="F:glycerol kinase activity"/>
    <property type="evidence" value="ECO:0007669"/>
    <property type="project" value="UniProtKB-EC"/>
</dbReference>
<evidence type="ECO:0000256" key="4">
    <source>
        <dbReference type="ARBA" id="ARBA00022679"/>
    </source>
</evidence>
<evidence type="ECO:0000256" key="9">
    <source>
        <dbReference type="ARBA" id="ARBA00043149"/>
    </source>
</evidence>
<dbReference type="GO" id="GO:0005524">
    <property type="term" value="F:ATP binding"/>
    <property type="evidence" value="ECO:0007669"/>
    <property type="project" value="UniProtKB-KW"/>
</dbReference>
<comment type="similarity">
    <text evidence="2 12">Belongs to the FGGY kinase family.</text>
</comment>
<evidence type="ECO:0000256" key="5">
    <source>
        <dbReference type="ARBA" id="ARBA00022741"/>
    </source>
</evidence>
<evidence type="ECO:0000313" key="16">
    <source>
        <dbReference type="Proteomes" id="UP000478052"/>
    </source>
</evidence>
<dbReference type="Pfam" id="PF02782">
    <property type="entry name" value="FGGY_C"/>
    <property type="match status" value="1"/>
</dbReference>
<dbReference type="InterPro" id="IPR018484">
    <property type="entry name" value="FGGY_N"/>
</dbReference>
<keyword evidence="8" id="KW-0067">ATP-binding</keyword>
<dbReference type="FunFam" id="3.30.420.40:FF:000177">
    <property type="entry name" value="Glycerol kinase"/>
    <property type="match status" value="1"/>
</dbReference>
<sequence length="563" mass="62790">MITFVTMSKIHNLICYKKNNTQKSMSAAEETFVGAIDEGTSSTRFLVFSSKTHLPVASHQISTTNISSHEGWVEQDPEDILMKVKETIAVTCEKLKMMNISPSAIAAIGVTNQRETTLVWDKYTGKPLYNAIIWMDMRTQPIIDRFMNKRIPNCHTPEEQKRHLQFKCGLTMNPYFSVFKLIWLIENVPEVAQAIKEERCMFGTMDSWLIWNLTGGVNGGVHITDVTNASRTMLMNIHSLRWDKALIRFKILKIDFFEIPSGLLFPEIRSCSEVFGRMNDGPLIETPISGCIGDQQAALMGQMCFLAGQAKCTFGTGCFLLYNTGRKPVISTHGLLTTVAYKMGKHTDPIYALEGSVAVAGSATKWLKDNLCIVDSYKSMEVMADSVEDTNGIHFVPAFSGLYAPYWKSDARGLVTFYYLINSTKIEGTITGLTMETTDAHLMRATLEGICFQTKDVMQSMQSDTGHPITALNVDGGMSTSDTFLKILTNICCLPVVRPKMVETTALGAALAAGFAVGVWSMHSVKSNCDTFIQTLSEEGKTKIRVCFVEKSNRPQYRLEQRR</sequence>
<feature type="domain" description="Carbohydrate kinase FGGY N-terminal" evidence="13">
    <location>
        <begin position="34"/>
        <end position="301"/>
    </location>
</feature>
<dbReference type="CDD" id="cd07792">
    <property type="entry name" value="ASKHA_NBD_FGGY_GK1-3-like"/>
    <property type="match status" value="1"/>
</dbReference>
<accession>A0A6G0ZLU1</accession>
<evidence type="ECO:0000256" key="8">
    <source>
        <dbReference type="ARBA" id="ARBA00022840"/>
    </source>
</evidence>
<dbReference type="NCBIfam" id="TIGR01311">
    <property type="entry name" value="glycerol_kin"/>
    <property type="match status" value="1"/>
</dbReference>
<dbReference type="Pfam" id="PF00370">
    <property type="entry name" value="FGGY_N"/>
    <property type="match status" value="1"/>
</dbReference>
<keyword evidence="4 12" id="KW-0808">Transferase</keyword>
<dbReference type="AlphaFoldDB" id="A0A6G0ZLU1"/>
<gene>
    <name evidence="15" type="ORF">FWK35_00002451</name>
</gene>
<protein>
    <recommendedName>
        <fullName evidence="11">Probable glycerol kinase</fullName>
        <ecNumber evidence="3">2.7.1.30</ecNumber>
    </recommendedName>
    <alternativeName>
        <fullName evidence="9">ATP:glycerol 3-phosphotransferase</fullName>
    </alternativeName>
</protein>
<evidence type="ECO:0000259" key="13">
    <source>
        <dbReference type="Pfam" id="PF00370"/>
    </source>
</evidence>
<evidence type="ECO:0000256" key="10">
    <source>
        <dbReference type="ARBA" id="ARBA00052101"/>
    </source>
</evidence>
<comment type="caution">
    <text evidence="15">The sequence shown here is derived from an EMBL/GenBank/DDBJ whole genome shotgun (WGS) entry which is preliminary data.</text>
</comment>
<dbReference type="PANTHER" id="PTHR10196">
    <property type="entry name" value="SUGAR KINASE"/>
    <property type="match status" value="1"/>
</dbReference>
<dbReference type="InterPro" id="IPR018485">
    <property type="entry name" value="FGGY_C"/>
</dbReference>
<reference evidence="15 16" key="1">
    <citation type="submission" date="2019-08" db="EMBL/GenBank/DDBJ databases">
        <title>Whole genome of Aphis craccivora.</title>
        <authorList>
            <person name="Voronova N.V."/>
            <person name="Shulinski R.S."/>
            <person name="Bandarenka Y.V."/>
            <person name="Zhorov D.G."/>
            <person name="Warner D."/>
        </authorList>
    </citation>
    <scope>NUCLEOTIDE SEQUENCE [LARGE SCALE GENOMIC DNA]</scope>
    <source>
        <strain evidence="15">180601</strain>
        <tissue evidence="15">Whole Body</tissue>
    </source>
</reference>
<comment type="catalytic activity">
    <reaction evidence="10">
        <text>glycerol + ATP = sn-glycerol 3-phosphate + ADP + H(+)</text>
        <dbReference type="Rhea" id="RHEA:21644"/>
        <dbReference type="ChEBI" id="CHEBI:15378"/>
        <dbReference type="ChEBI" id="CHEBI:17754"/>
        <dbReference type="ChEBI" id="CHEBI:30616"/>
        <dbReference type="ChEBI" id="CHEBI:57597"/>
        <dbReference type="ChEBI" id="CHEBI:456216"/>
        <dbReference type="EC" id="2.7.1.30"/>
    </reaction>
</comment>
<keyword evidence="6 12" id="KW-0418">Kinase</keyword>
<name>A0A6G0ZLU1_APHCR</name>
<evidence type="ECO:0000256" key="3">
    <source>
        <dbReference type="ARBA" id="ARBA00012099"/>
    </source>
</evidence>
<evidence type="ECO:0000256" key="11">
    <source>
        <dbReference type="ARBA" id="ARBA00071571"/>
    </source>
</evidence>
<dbReference type="GO" id="GO:0005739">
    <property type="term" value="C:mitochondrion"/>
    <property type="evidence" value="ECO:0007669"/>
    <property type="project" value="TreeGrafter"/>
</dbReference>
<dbReference type="EMBL" id="VUJU01000182">
    <property type="protein sequence ID" value="KAF0772382.1"/>
    <property type="molecule type" value="Genomic_DNA"/>
</dbReference>
<dbReference type="OrthoDB" id="5422795at2759"/>
<dbReference type="PROSITE" id="PS00445">
    <property type="entry name" value="FGGY_KINASES_2"/>
    <property type="match status" value="1"/>
</dbReference>
<dbReference type="UniPathway" id="UPA00618">
    <property type="reaction ID" value="UER00672"/>
</dbReference>
<dbReference type="GO" id="GO:0046167">
    <property type="term" value="P:glycerol-3-phosphate biosynthetic process"/>
    <property type="evidence" value="ECO:0007669"/>
    <property type="project" value="TreeGrafter"/>
</dbReference>
<dbReference type="InterPro" id="IPR005999">
    <property type="entry name" value="Glycerol_kin"/>
</dbReference>
<dbReference type="EC" id="2.7.1.30" evidence="3"/>
<evidence type="ECO:0000256" key="2">
    <source>
        <dbReference type="ARBA" id="ARBA00009156"/>
    </source>
</evidence>
<dbReference type="GO" id="GO:0006641">
    <property type="term" value="P:triglyceride metabolic process"/>
    <property type="evidence" value="ECO:0007669"/>
    <property type="project" value="TreeGrafter"/>
</dbReference>
<keyword evidence="7" id="KW-0319">Glycerol metabolism</keyword>
<dbReference type="Proteomes" id="UP000478052">
    <property type="component" value="Unassembled WGS sequence"/>
</dbReference>
<keyword evidence="16" id="KW-1185">Reference proteome</keyword>
<evidence type="ECO:0000256" key="6">
    <source>
        <dbReference type="ARBA" id="ARBA00022777"/>
    </source>
</evidence>
<keyword evidence="5" id="KW-0547">Nucleotide-binding</keyword>
<evidence type="ECO:0000256" key="12">
    <source>
        <dbReference type="RuleBase" id="RU003733"/>
    </source>
</evidence>